<sequence length="85" mass="9686">MLKIIPSNHFKERLGNRSFDLSLVAHIVTEISKNPARNLFEITSGSTTFVVKYERDTHTAILVTGWNGNRGRQVIGKNRYLVTEK</sequence>
<dbReference type="Proteomes" id="UP000244890">
    <property type="component" value="Chromosome"/>
</dbReference>
<dbReference type="KEGG" id="had:CDV25_04885"/>
<evidence type="ECO:0008006" key="3">
    <source>
        <dbReference type="Google" id="ProtNLM"/>
    </source>
</evidence>
<dbReference type="EMBL" id="CP021886">
    <property type="protein sequence ID" value="AWI34173.1"/>
    <property type="molecule type" value="Genomic_DNA"/>
</dbReference>
<reference evidence="1 2" key="1">
    <citation type="submission" date="2017-06" db="EMBL/GenBank/DDBJ databases">
        <title>Complete genome of Helicobacter apodemus.</title>
        <authorList>
            <person name="Cho S."/>
        </authorList>
    </citation>
    <scope>NUCLEOTIDE SEQUENCE [LARGE SCALE GENOMIC DNA]</scope>
    <source>
        <strain evidence="2">SNUVETPUB-15-01</strain>
    </source>
</reference>
<accession>A0A2U8FDD8</accession>
<evidence type="ECO:0000313" key="1">
    <source>
        <dbReference type="EMBL" id="AWI34173.1"/>
    </source>
</evidence>
<name>A0A2U8FDD8_9HELI</name>
<dbReference type="OrthoDB" id="5362815at2"/>
<gene>
    <name evidence="1" type="ORF">CDV25_04885</name>
</gene>
<dbReference type="AlphaFoldDB" id="A0A2U8FDD8"/>
<protein>
    <recommendedName>
        <fullName evidence="3">DUF4258 domain-containing protein</fullName>
    </recommendedName>
</protein>
<evidence type="ECO:0000313" key="2">
    <source>
        <dbReference type="Proteomes" id="UP000244890"/>
    </source>
</evidence>
<proteinExistence type="predicted"/>
<organism evidence="1 2">
    <name type="scientific">Helicobacter apodemus</name>
    <dbReference type="NCBI Taxonomy" id="135569"/>
    <lineage>
        <taxon>Bacteria</taxon>
        <taxon>Pseudomonadati</taxon>
        <taxon>Campylobacterota</taxon>
        <taxon>Epsilonproteobacteria</taxon>
        <taxon>Campylobacterales</taxon>
        <taxon>Helicobacteraceae</taxon>
        <taxon>Helicobacter</taxon>
    </lineage>
</organism>
<dbReference type="RefSeq" id="WP_108911012.1">
    <property type="nucleotide sequence ID" value="NZ_CP021886.1"/>
</dbReference>